<feature type="active site" evidence="9">
    <location>
        <position position="280"/>
    </location>
</feature>
<comment type="pathway">
    <text evidence="9">Carbohydrate biosynthesis; gluconeogenesis.</text>
</comment>
<feature type="binding site" evidence="9">
    <location>
        <position position="305"/>
    </location>
    <ligand>
        <name>Mn(2+)</name>
        <dbReference type="ChEBI" id="CHEBI:29035"/>
    </ligand>
</feature>
<comment type="function">
    <text evidence="9">Catalyzes the conversion of oxaloacetate (OAA) to phosphoenolpyruvate (PEP), the rate-limiting step in the metabolic pathway that produces glucose from lactate and other precursors derived from the citric acid cycle.</text>
</comment>
<dbReference type="Proteomes" id="UP001201463">
    <property type="component" value="Unassembled WGS sequence"/>
</dbReference>
<dbReference type="RefSeq" id="WP_233394665.1">
    <property type="nucleotide sequence ID" value="NZ_JAJTWT010000013.1"/>
</dbReference>
<dbReference type="PROSITE" id="PS00505">
    <property type="entry name" value="PEPCK_GTP"/>
    <property type="match status" value="1"/>
</dbReference>
<evidence type="ECO:0000259" key="10">
    <source>
        <dbReference type="Pfam" id="PF00821"/>
    </source>
</evidence>
<dbReference type="CDD" id="cd00819">
    <property type="entry name" value="PEPCK_GTP"/>
    <property type="match status" value="1"/>
</dbReference>
<dbReference type="EMBL" id="JAJTWT010000013">
    <property type="protein sequence ID" value="MCE4540151.1"/>
    <property type="molecule type" value="Genomic_DNA"/>
</dbReference>
<dbReference type="PANTHER" id="PTHR11561">
    <property type="entry name" value="PHOSPHOENOLPYRUVATE CARBOXYKINASE"/>
    <property type="match status" value="1"/>
</dbReference>
<feature type="binding site" evidence="9">
    <location>
        <position position="278"/>
    </location>
    <ligand>
        <name>substrate</name>
    </ligand>
</feature>
<dbReference type="PIRSF" id="PIRSF001348">
    <property type="entry name" value="PEP_carboxykinase_GTP"/>
    <property type="match status" value="1"/>
</dbReference>
<keyword evidence="8 9" id="KW-0456">Lyase</keyword>
<comment type="subcellular location">
    <subcellularLocation>
        <location evidence="9">Cytoplasm</location>
    </subcellularLocation>
</comment>
<keyword evidence="7 9" id="KW-0464">Manganese</keyword>
<feature type="binding site" evidence="9">
    <location>
        <begin position="399"/>
        <end position="401"/>
    </location>
    <ligand>
        <name>substrate</name>
    </ligand>
</feature>
<comment type="catalytic activity">
    <reaction evidence="9">
        <text>oxaloacetate + GTP = phosphoenolpyruvate + GDP + CO2</text>
        <dbReference type="Rhea" id="RHEA:10388"/>
        <dbReference type="ChEBI" id="CHEBI:16452"/>
        <dbReference type="ChEBI" id="CHEBI:16526"/>
        <dbReference type="ChEBI" id="CHEBI:37565"/>
        <dbReference type="ChEBI" id="CHEBI:58189"/>
        <dbReference type="ChEBI" id="CHEBI:58702"/>
        <dbReference type="EC" id="4.1.1.32"/>
    </reaction>
</comment>
<gene>
    <name evidence="9" type="primary">pckG</name>
    <name evidence="12" type="ORF">LXT12_23135</name>
</gene>
<feature type="domain" description="Phosphoenolpyruvate carboxykinase C-terminal P-loop" evidence="10">
    <location>
        <begin position="252"/>
        <end position="617"/>
    </location>
</feature>
<evidence type="ECO:0000256" key="9">
    <source>
        <dbReference type="HAMAP-Rule" id="MF_00452"/>
    </source>
</evidence>
<evidence type="ECO:0000256" key="3">
    <source>
        <dbReference type="ARBA" id="ARBA00022723"/>
    </source>
</evidence>
<keyword evidence="3 9" id="KW-0479">Metal-binding</keyword>
<dbReference type="InterPro" id="IPR013035">
    <property type="entry name" value="PEP_carboxykinase_C"/>
</dbReference>
<dbReference type="HAMAP" id="MF_00452">
    <property type="entry name" value="PEPCK_GTP"/>
    <property type="match status" value="1"/>
</dbReference>
<feature type="binding site" evidence="9">
    <location>
        <position position="432"/>
    </location>
    <ligand>
        <name>GTP</name>
        <dbReference type="ChEBI" id="CHEBI:37565"/>
    </ligand>
</feature>
<comment type="cofactor">
    <cofactor evidence="9">
        <name>Mn(2+)</name>
        <dbReference type="ChEBI" id="CHEBI:29035"/>
    </cofactor>
    <text evidence="9">Binds 1 Mn(2+) ion per subunit.</text>
</comment>
<feature type="domain" description="Phosphoenolpyruvate carboxykinase GTP-utilising N-terminal" evidence="11">
    <location>
        <begin position="25"/>
        <end position="248"/>
    </location>
</feature>
<organism evidence="12 13">
    <name type="scientific">Pelomonas caseinilytica</name>
    <dbReference type="NCBI Taxonomy" id="2906763"/>
    <lineage>
        <taxon>Bacteria</taxon>
        <taxon>Pseudomonadati</taxon>
        <taxon>Pseudomonadota</taxon>
        <taxon>Betaproteobacteria</taxon>
        <taxon>Burkholderiales</taxon>
        <taxon>Sphaerotilaceae</taxon>
        <taxon>Roseateles</taxon>
    </lineage>
</organism>
<keyword evidence="9" id="KW-0963">Cytoplasm</keyword>
<feature type="binding site" evidence="9">
    <location>
        <begin position="227"/>
        <end position="229"/>
    </location>
    <ligand>
        <name>substrate</name>
    </ligand>
</feature>
<sequence length="624" mass="68195">MNQPAMQGLRLSLPAYVKHARLIAWVAEVAALTEAADVHWCDGSDEEYQRLCDQLVAAGTLKKLNPELRPGSYLANSDPSDVARVEDRTFICSARQEDAGATNNWMAPAEMRELLQTGDQALFKGCMRGRTLYVVPFSMGPLGSPIAHIGVELSDSPYVAVNMRMMTRMGRAVVELLGTDGEFVPCVHSVGAPLEPGQKDVTWPCNKTKYIVHYPETREIWSYGSGYGGNALLGKKCFALRIASTMGRDQGWLAEHMLVLGVQSPAGKKYHVAAAFPSACGKTNFAMLIPPTAFDGWKITTIGDDIAWIKPHADGRLYAINPEAGYFGVAPGTNAHTNPNCMASLQRDVIFTNVALTDDGDVWWEGMTDTPPAHCIDWQGKDWTPEIAKATGAKAAHPNARFTVAATNNPALDPHWDDPAGVPIDAFIFGGRRSTTVPLVTEARNWVEGVYMAATMGSETTAAAAGQQGVVRRDPFAMLPFMGYNMADYFQHWLDLGAKLQAAGARLPAIYCVNWFRKGADGKFVWPGYGENMRVLKWMLDRLEGRAQGSEHVFGMTPDYGDLNWQGLDFSPAQFDTVTRIDAAEWHAEMKLHAALFEQLGARVPAQLLQAKAAIEARLVAEVG</sequence>
<evidence type="ECO:0000256" key="8">
    <source>
        <dbReference type="ARBA" id="ARBA00023239"/>
    </source>
</evidence>
<feature type="binding site" evidence="9">
    <location>
        <begin position="279"/>
        <end position="284"/>
    </location>
    <ligand>
        <name>GTP</name>
        <dbReference type="ChEBI" id="CHEBI:37565"/>
    </ligand>
</feature>
<dbReference type="PANTHER" id="PTHR11561:SF0">
    <property type="entry name" value="PHOSPHOENOLPYRUVATE CARBOXYKINASE [GTP]-RELATED"/>
    <property type="match status" value="1"/>
</dbReference>
<dbReference type="EC" id="4.1.1.32" evidence="9"/>
<dbReference type="Gene3D" id="2.170.8.10">
    <property type="entry name" value="Phosphoenolpyruvate Carboxykinase, domain 2"/>
    <property type="match status" value="1"/>
</dbReference>
<keyword evidence="4 9" id="KW-0547">Nucleotide-binding</keyword>
<reference evidence="12 13" key="1">
    <citation type="submission" date="2021-12" db="EMBL/GenBank/DDBJ databases">
        <title>Genome seq of p7.</title>
        <authorList>
            <person name="Seo T."/>
        </authorList>
    </citation>
    <scope>NUCLEOTIDE SEQUENCE [LARGE SCALE GENOMIC DNA]</scope>
    <source>
        <strain evidence="12 13">P7</strain>
    </source>
</reference>
<evidence type="ECO:0000256" key="7">
    <source>
        <dbReference type="ARBA" id="ARBA00023211"/>
    </source>
</evidence>
<keyword evidence="6 9" id="KW-0342">GTP-binding</keyword>
<dbReference type="SUPFAM" id="SSF68923">
    <property type="entry name" value="PEP carboxykinase N-terminal domain"/>
    <property type="match status" value="1"/>
</dbReference>
<comment type="subunit">
    <text evidence="9">Monomer.</text>
</comment>
<dbReference type="InterPro" id="IPR008209">
    <property type="entry name" value="PEP_carboxykinase_GTP"/>
</dbReference>
<name>A0ABS8XMT5_9BURK</name>
<dbReference type="SUPFAM" id="SSF53795">
    <property type="entry name" value="PEP carboxykinase-like"/>
    <property type="match status" value="1"/>
</dbReference>
<evidence type="ECO:0000313" key="13">
    <source>
        <dbReference type="Proteomes" id="UP001201463"/>
    </source>
</evidence>
<proteinExistence type="inferred from homology"/>
<dbReference type="Gene3D" id="3.40.449.10">
    <property type="entry name" value="Phosphoenolpyruvate Carboxykinase, domain 1"/>
    <property type="match status" value="1"/>
</dbReference>
<keyword evidence="13" id="KW-1185">Reference proteome</keyword>
<evidence type="ECO:0000259" key="11">
    <source>
        <dbReference type="Pfam" id="PF17297"/>
    </source>
</evidence>
<dbReference type="Pfam" id="PF17297">
    <property type="entry name" value="PEPCK_N"/>
    <property type="match status" value="1"/>
</dbReference>
<dbReference type="InterPro" id="IPR035077">
    <property type="entry name" value="PEP_carboxykinase_GTP_C"/>
</dbReference>
<dbReference type="Pfam" id="PF00821">
    <property type="entry name" value="PEPCK_GTP"/>
    <property type="match status" value="1"/>
</dbReference>
<dbReference type="InterPro" id="IPR018091">
    <property type="entry name" value="PEP_carboxykin_GTP_CS"/>
</dbReference>
<dbReference type="InterPro" id="IPR035078">
    <property type="entry name" value="PEP_carboxykinase_GTP_N"/>
</dbReference>
<feature type="binding site" evidence="9">
    <location>
        <position position="84"/>
    </location>
    <ligand>
        <name>substrate</name>
    </ligand>
</feature>
<evidence type="ECO:0000256" key="5">
    <source>
        <dbReference type="ARBA" id="ARBA00022793"/>
    </source>
</evidence>
<keyword evidence="2 9" id="KW-0312">Gluconeogenesis</keyword>
<dbReference type="InterPro" id="IPR008210">
    <property type="entry name" value="PEP_carboxykinase_N"/>
</dbReference>
<comment type="similarity">
    <text evidence="1 9">Belongs to the phosphoenolpyruvate carboxykinase [GTP] family.</text>
</comment>
<feature type="binding site" evidence="9">
    <location>
        <position position="256"/>
    </location>
    <ligand>
        <name>Mn(2+)</name>
        <dbReference type="ChEBI" id="CHEBI:29035"/>
    </ligand>
</feature>
<feature type="binding site" evidence="9">
    <location>
        <position position="236"/>
    </location>
    <ligand>
        <name>Mn(2+)</name>
        <dbReference type="ChEBI" id="CHEBI:29035"/>
    </ligand>
</feature>
<evidence type="ECO:0000256" key="6">
    <source>
        <dbReference type="ARBA" id="ARBA00023134"/>
    </source>
</evidence>
<protein>
    <recommendedName>
        <fullName evidence="9">Phosphoenolpyruvate carboxykinase [GTP]</fullName>
        <shortName evidence="9">PEP carboxykinase</shortName>
        <shortName evidence="9">PEPCK</shortName>
        <ecNumber evidence="9">4.1.1.32</ecNumber>
    </recommendedName>
    <alternativeName>
        <fullName evidence="9">GTP-dependent phosphoenolpyruvate carboxykinase</fullName>
        <shortName evidence="9">GTP-PEPCK</shortName>
    </alternativeName>
</protein>
<evidence type="ECO:0000256" key="4">
    <source>
        <dbReference type="ARBA" id="ARBA00022741"/>
    </source>
</evidence>
<comment type="caution">
    <text evidence="12">The sequence shown here is derived from an EMBL/GenBank/DDBJ whole genome shotgun (WGS) entry which is preliminary data.</text>
</comment>
<dbReference type="Gene3D" id="3.90.228.20">
    <property type="match status" value="1"/>
</dbReference>
<feature type="binding site" evidence="9">
    <location>
        <position position="401"/>
    </location>
    <ligand>
        <name>GTP</name>
        <dbReference type="ChEBI" id="CHEBI:37565"/>
    </ligand>
</feature>
<dbReference type="GO" id="GO:0004613">
    <property type="term" value="F:phosphoenolpyruvate carboxykinase (GTP) activity"/>
    <property type="evidence" value="ECO:0007669"/>
    <property type="project" value="UniProtKB-EC"/>
</dbReference>
<evidence type="ECO:0000256" key="1">
    <source>
        <dbReference type="ARBA" id="ARBA00005796"/>
    </source>
</evidence>
<feature type="binding site" evidence="9">
    <location>
        <begin position="529"/>
        <end position="532"/>
    </location>
    <ligand>
        <name>GTP</name>
        <dbReference type="ChEBI" id="CHEBI:37565"/>
    </ligand>
</feature>
<evidence type="ECO:0000256" key="2">
    <source>
        <dbReference type="ARBA" id="ARBA00022432"/>
    </source>
</evidence>
<dbReference type="NCBIfam" id="NF003253">
    <property type="entry name" value="PRK04210.1"/>
    <property type="match status" value="1"/>
</dbReference>
<evidence type="ECO:0000313" key="12">
    <source>
        <dbReference type="EMBL" id="MCE4540151.1"/>
    </source>
</evidence>
<keyword evidence="5 9" id="KW-0210">Decarboxylase</keyword>
<accession>A0ABS8XMT5</accession>